<dbReference type="InterPro" id="IPR007860">
    <property type="entry name" value="DNA_mmatch_repair_MutS_con_dom"/>
</dbReference>
<keyword evidence="3 9" id="KW-0547">Nucleotide-binding</keyword>
<dbReference type="PANTHER" id="PTHR11361">
    <property type="entry name" value="DNA MISMATCH REPAIR PROTEIN MUTS FAMILY MEMBER"/>
    <property type="match status" value="1"/>
</dbReference>
<dbReference type="PROSITE" id="PS00486">
    <property type="entry name" value="DNA_MISMATCH_REPAIR_2"/>
    <property type="match status" value="1"/>
</dbReference>
<feature type="binding site" evidence="9">
    <location>
        <begin position="641"/>
        <end position="648"/>
    </location>
    <ligand>
        <name>ATP</name>
        <dbReference type="ChEBI" id="CHEBI:30616"/>
    </ligand>
</feature>
<dbReference type="SUPFAM" id="SSF48334">
    <property type="entry name" value="DNA repair protein MutS, domain III"/>
    <property type="match status" value="1"/>
</dbReference>
<dbReference type="FunFam" id="3.40.1170.10:FF:000001">
    <property type="entry name" value="DNA mismatch repair protein MutS"/>
    <property type="match status" value="1"/>
</dbReference>
<evidence type="ECO:0000259" key="11">
    <source>
        <dbReference type="PROSITE" id="PS00486"/>
    </source>
</evidence>
<dbReference type="NCBIfam" id="TIGR01070">
    <property type="entry name" value="mutS1"/>
    <property type="match status" value="1"/>
</dbReference>
<evidence type="ECO:0000256" key="7">
    <source>
        <dbReference type="ARBA" id="ARBA00023204"/>
    </source>
</evidence>
<dbReference type="PIRSF" id="PIRSF037677">
    <property type="entry name" value="DNA_mis_repair_Msh6"/>
    <property type="match status" value="1"/>
</dbReference>
<dbReference type="InterPro" id="IPR005748">
    <property type="entry name" value="DNA_mismatch_repair_MutS"/>
</dbReference>
<dbReference type="InterPro" id="IPR036678">
    <property type="entry name" value="MutS_con_dom_sf"/>
</dbReference>
<evidence type="ECO:0000256" key="4">
    <source>
        <dbReference type="ARBA" id="ARBA00022763"/>
    </source>
</evidence>
<proteinExistence type="inferred from homology"/>
<dbReference type="SMART" id="SM00533">
    <property type="entry name" value="MUTSd"/>
    <property type="match status" value="1"/>
</dbReference>
<name>A0A2R8F040_ORITS</name>
<dbReference type="Pfam" id="PF05190">
    <property type="entry name" value="MutS_IV"/>
    <property type="match status" value="1"/>
</dbReference>
<dbReference type="RefSeq" id="WP_108839676.1">
    <property type="nucleotide sequence ID" value="NZ_OOHR01000006.1"/>
</dbReference>
<organism evidence="12 13">
    <name type="scientific">Orientia tsutsugamushi</name>
    <name type="common">Rickettsia tsutsugamushi</name>
    <dbReference type="NCBI Taxonomy" id="784"/>
    <lineage>
        <taxon>Bacteria</taxon>
        <taxon>Pseudomonadati</taxon>
        <taxon>Pseudomonadota</taxon>
        <taxon>Alphaproteobacteria</taxon>
        <taxon>Rickettsiales</taxon>
        <taxon>Rickettsiaceae</taxon>
        <taxon>Rickettsieae</taxon>
        <taxon>Orientia</taxon>
    </lineage>
</organism>
<dbReference type="NCBIfam" id="NF003810">
    <property type="entry name" value="PRK05399.1"/>
    <property type="match status" value="1"/>
</dbReference>
<evidence type="ECO:0000256" key="1">
    <source>
        <dbReference type="ARBA" id="ARBA00006271"/>
    </source>
</evidence>
<dbReference type="InterPro" id="IPR016151">
    <property type="entry name" value="DNA_mismatch_repair_MutS_N"/>
</dbReference>
<dbReference type="InterPro" id="IPR027417">
    <property type="entry name" value="P-loop_NTPase"/>
</dbReference>
<dbReference type="SUPFAM" id="SSF55271">
    <property type="entry name" value="DNA repair protein MutS, domain I"/>
    <property type="match status" value="1"/>
</dbReference>
<comment type="similarity">
    <text evidence="1 9 10">Belongs to the DNA mismatch repair MutS family.</text>
</comment>
<keyword evidence="4 9" id="KW-0227">DNA damage</keyword>
<dbReference type="InterPro" id="IPR007696">
    <property type="entry name" value="DNA_mismatch_repair_MutS_core"/>
</dbReference>
<keyword evidence="7 9" id="KW-0234">DNA repair</keyword>
<keyword evidence="5 9" id="KW-0067">ATP-binding</keyword>
<evidence type="ECO:0000313" key="12">
    <source>
        <dbReference type="EMBL" id="SPM44796.1"/>
    </source>
</evidence>
<evidence type="ECO:0000256" key="8">
    <source>
        <dbReference type="ARBA" id="ARBA00024647"/>
    </source>
</evidence>
<dbReference type="InterPro" id="IPR000432">
    <property type="entry name" value="DNA_mismatch_repair_MutS_C"/>
</dbReference>
<protein>
    <recommendedName>
        <fullName evidence="2 9">DNA mismatch repair protein MutS</fullName>
    </recommendedName>
</protein>
<dbReference type="Gene3D" id="1.10.1420.10">
    <property type="match status" value="2"/>
</dbReference>
<dbReference type="SUPFAM" id="SSF52540">
    <property type="entry name" value="P-loop containing nucleoside triphosphate hydrolases"/>
    <property type="match status" value="1"/>
</dbReference>
<sequence>MLTKEDFRNKYQYHQATPMLQQYLDIKFTHQCCILLFRVGDFYELFFDDAIVVSKLLGLVLAKKGKHAGQDLPMCGIPYHALESYLPRLVEQEHKVALCEQLESPEEAKKRNGYKAVVKREVVRILTSGTITEESLIKANAPNYLAAIVIHKDIASIGYCDVSTAEFIVIDVSIHNLTSELSRINPKEIILSESLQHNSSLLALFDNYKQKIVYQVESYFSFNKAQRVIQNYYEIVTIDSIGSLNSTQVSAVGAILEYLSIMQKHSKSKLPFPQIVSYENFMLIDASARKNLELTSTLSGNFKGSLLSVIDATVTNQGGRLLHKFLSTPLAEVNLINSRLQITDFFYQNLQLVENLRQLVKLLPDIERALSRILIAKALPKDLESIKISLKIALSIKKELNKVLEEENIPKYLEEIYNPLFGDNELYDLLDSALLDDLSNSANDGGFIKSSYSTKLEELRNLIHNSSHFIEQLKLQYRQETCIETLKICHNNVWGMFIEVSSKNAHKITDSKFVHKQTTTTAVRFTTTELQTLEAKMLNAKTMAAALEQEILAELCKAISLKSEKLSHLAKSISLIDVFCNFAYISHEYNYCRPEITSDLAFNIVNGRHAVIEKLITKKHESFISNDCNLQNDQRIWLITGPNMAGKSTFLRQNAIIVILAQIGCYVPAQSAQIGVVDKLFSRIGAADDLASGQSTFMVEMVETSVILAQSTFRSLVILDEIGRGTSTYDGISIAWSCLEYIHSNIRCRCLFATHYHELVDLASKLQSLKNFTVKIHDSNDKLSFLYKIIEGAANKSYGIHVAELAGLPRIVLNRAKEILLELEHNKADINQSNNNITKSIDIAVPPYPVKTIEIIKQLNPDQLTPKEALSIIYKIKNTILLEEDEKNDMTYNVDLN</sequence>
<comment type="function">
    <text evidence="8 9">This protein is involved in the repair of mismatches in DNA. It is possible that it carries out the mismatch recognition step. This protein has a weak ATPase activity.</text>
</comment>
<dbReference type="Pfam" id="PF01624">
    <property type="entry name" value="MutS_I"/>
    <property type="match status" value="1"/>
</dbReference>
<dbReference type="SUPFAM" id="SSF53150">
    <property type="entry name" value="DNA repair protein MutS, domain II"/>
    <property type="match status" value="1"/>
</dbReference>
<dbReference type="HAMAP" id="MF_00096">
    <property type="entry name" value="MutS"/>
    <property type="match status" value="1"/>
</dbReference>
<dbReference type="AlphaFoldDB" id="A0A2R8F040"/>
<dbReference type="Gene3D" id="3.40.1170.10">
    <property type="entry name" value="DNA repair protein MutS, domain I"/>
    <property type="match status" value="1"/>
</dbReference>
<feature type="domain" description="DNA mismatch repair proteins mutS family" evidence="11">
    <location>
        <begin position="715"/>
        <end position="731"/>
    </location>
</feature>
<dbReference type="Gene3D" id="3.30.420.110">
    <property type="entry name" value="MutS, connector domain"/>
    <property type="match status" value="1"/>
</dbReference>
<evidence type="ECO:0000256" key="10">
    <source>
        <dbReference type="RuleBase" id="RU003756"/>
    </source>
</evidence>
<evidence type="ECO:0000256" key="2">
    <source>
        <dbReference type="ARBA" id="ARBA00021982"/>
    </source>
</evidence>
<evidence type="ECO:0000256" key="5">
    <source>
        <dbReference type="ARBA" id="ARBA00022840"/>
    </source>
</evidence>
<dbReference type="InterPro" id="IPR036187">
    <property type="entry name" value="DNA_mismatch_repair_MutS_sf"/>
</dbReference>
<dbReference type="GO" id="GO:0006298">
    <property type="term" value="P:mismatch repair"/>
    <property type="evidence" value="ECO:0007669"/>
    <property type="project" value="UniProtKB-UniRule"/>
</dbReference>
<dbReference type="Proteomes" id="UP000244889">
    <property type="component" value="Unassembled WGS sequence"/>
</dbReference>
<dbReference type="EMBL" id="OOHR01000006">
    <property type="protein sequence ID" value="SPM44796.1"/>
    <property type="molecule type" value="Genomic_DNA"/>
</dbReference>
<dbReference type="Pfam" id="PF00488">
    <property type="entry name" value="MutS_V"/>
    <property type="match status" value="1"/>
</dbReference>
<accession>A0A2R8F040</accession>
<dbReference type="Gene3D" id="3.40.50.300">
    <property type="entry name" value="P-loop containing nucleotide triphosphate hydrolases"/>
    <property type="match status" value="1"/>
</dbReference>
<gene>
    <name evidence="9 12" type="primary">mutS</name>
    <name evidence="12" type="ORF">FPW1038_01345</name>
</gene>
<dbReference type="InterPro" id="IPR007695">
    <property type="entry name" value="DNA_mismatch_repair_MutS-lik_N"/>
</dbReference>
<dbReference type="GO" id="GO:0140664">
    <property type="term" value="F:ATP-dependent DNA damage sensor activity"/>
    <property type="evidence" value="ECO:0007669"/>
    <property type="project" value="InterPro"/>
</dbReference>
<dbReference type="Pfam" id="PF05192">
    <property type="entry name" value="MutS_III"/>
    <property type="match status" value="1"/>
</dbReference>
<dbReference type="InterPro" id="IPR007861">
    <property type="entry name" value="DNA_mismatch_repair_MutS_clamp"/>
</dbReference>
<evidence type="ECO:0000256" key="9">
    <source>
        <dbReference type="HAMAP-Rule" id="MF_00096"/>
    </source>
</evidence>
<dbReference type="GO" id="GO:0005524">
    <property type="term" value="F:ATP binding"/>
    <property type="evidence" value="ECO:0007669"/>
    <property type="project" value="UniProtKB-UniRule"/>
</dbReference>
<dbReference type="InterPro" id="IPR045076">
    <property type="entry name" value="MutS"/>
</dbReference>
<reference evidence="13" key="1">
    <citation type="submission" date="2018-03" db="EMBL/GenBank/DDBJ databases">
        <authorList>
            <person name="Batty M. E."/>
            <person name="Batty M E."/>
        </authorList>
    </citation>
    <scope>NUCLEOTIDE SEQUENCE [LARGE SCALE GENOMIC DNA]</scope>
</reference>
<evidence type="ECO:0000256" key="6">
    <source>
        <dbReference type="ARBA" id="ARBA00023125"/>
    </source>
</evidence>
<dbReference type="FunFam" id="3.40.50.300:FF:001238">
    <property type="entry name" value="DNA mismatch repair protein"/>
    <property type="match status" value="1"/>
</dbReference>
<keyword evidence="6 9" id="KW-0238">DNA-binding</keyword>
<dbReference type="SMART" id="SM00534">
    <property type="entry name" value="MUTSac"/>
    <property type="match status" value="1"/>
</dbReference>
<dbReference type="CDD" id="cd03284">
    <property type="entry name" value="ABC_MutS1"/>
    <property type="match status" value="1"/>
</dbReference>
<evidence type="ECO:0000313" key="13">
    <source>
        <dbReference type="Proteomes" id="UP000244889"/>
    </source>
</evidence>
<dbReference type="InterPro" id="IPR017261">
    <property type="entry name" value="DNA_mismatch_repair_MutS/MSH"/>
</dbReference>
<dbReference type="GO" id="GO:0030983">
    <property type="term" value="F:mismatched DNA binding"/>
    <property type="evidence" value="ECO:0007669"/>
    <property type="project" value="InterPro"/>
</dbReference>
<dbReference type="PANTHER" id="PTHR11361:SF34">
    <property type="entry name" value="DNA MISMATCH REPAIR PROTEIN MSH1, MITOCHONDRIAL"/>
    <property type="match status" value="1"/>
</dbReference>
<dbReference type="GO" id="GO:0003684">
    <property type="term" value="F:damaged DNA binding"/>
    <property type="evidence" value="ECO:0007669"/>
    <property type="project" value="UniProtKB-UniRule"/>
</dbReference>
<dbReference type="Gene3D" id="6.10.140.430">
    <property type="match status" value="1"/>
</dbReference>
<evidence type="ECO:0000256" key="3">
    <source>
        <dbReference type="ARBA" id="ARBA00022741"/>
    </source>
</evidence>
<dbReference type="Pfam" id="PF05188">
    <property type="entry name" value="MutS_II"/>
    <property type="match status" value="1"/>
</dbReference>